<dbReference type="PANTHER" id="PTHR40045:SF1">
    <property type="entry name" value="YQCI_YCGG FAMILY PROTEIN"/>
    <property type="match status" value="1"/>
</dbReference>
<proteinExistence type="predicted"/>
<name>A0ABU9XJ59_9BACI</name>
<dbReference type="PANTHER" id="PTHR40045">
    <property type="entry name" value="YCGG FAMILY PROTEIN"/>
    <property type="match status" value="1"/>
</dbReference>
<organism evidence="1 2">
    <name type="scientific">Ornithinibacillus xuwenensis</name>
    <dbReference type="NCBI Taxonomy" id="3144668"/>
    <lineage>
        <taxon>Bacteria</taxon>
        <taxon>Bacillati</taxon>
        <taxon>Bacillota</taxon>
        <taxon>Bacilli</taxon>
        <taxon>Bacillales</taxon>
        <taxon>Bacillaceae</taxon>
        <taxon>Ornithinibacillus</taxon>
    </lineage>
</organism>
<dbReference type="EMBL" id="JBDIML010000003">
    <property type="protein sequence ID" value="MEN2768025.1"/>
    <property type="molecule type" value="Genomic_DNA"/>
</dbReference>
<dbReference type="RefSeq" id="WP_345825487.1">
    <property type="nucleotide sequence ID" value="NZ_JBDIML010000003.1"/>
</dbReference>
<keyword evidence="2" id="KW-1185">Reference proteome</keyword>
<evidence type="ECO:0000313" key="2">
    <source>
        <dbReference type="Proteomes" id="UP001444625"/>
    </source>
</evidence>
<reference evidence="1 2" key="1">
    <citation type="submission" date="2024-05" db="EMBL/GenBank/DDBJ databases">
        <authorList>
            <person name="Haq I."/>
            <person name="Ullah Z."/>
            <person name="Ahmad R."/>
            <person name="Li M."/>
            <person name="Tong Y."/>
        </authorList>
    </citation>
    <scope>NUCLEOTIDE SEQUENCE [LARGE SCALE GENOMIC DNA]</scope>
    <source>
        <strain evidence="1 2">16A2E</strain>
    </source>
</reference>
<dbReference type="Pfam" id="PF08892">
    <property type="entry name" value="YqcI_YcgG"/>
    <property type="match status" value="1"/>
</dbReference>
<accession>A0ABU9XJ59</accession>
<protein>
    <submittedName>
        <fullName evidence="1">YqcI/YcgG family protein</fullName>
    </submittedName>
</protein>
<dbReference type="InterPro" id="IPR014988">
    <property type="entry name" value="Uncharacterised_YqcI/YcgG"/>
</dbReference>
<gene>
    <name evidence="1" type="ORF">ABC228_12555</name>
</gene>
<dbReference type="Proteomes" id="UP001444625">
    <property type="component" value="Unassembled WGS sequence"/>
</dbReference>
<comment type="caution">
    <text evidence="1">The sequence shown here is derived from an EMBL/GenBank/DDBJ whole genome shotgun (WGS) entry which is preliminary data.</text>
</comment>
<evidence type="ECO:0000313" key="1">
    <source>
        <dbReference type="EMBL" id="MEN2768025.1"/>
    </source>
</evidence>
<sequence>MHGLFQDSPTNRENLNEWERATIEKFEIKMKDKKNPFPCIPATIGFSTNQLRYGYVGDPRIEATVNELAVILKAFTEKSKEFGDYTSLIIFYQLPKDMEETYSVEDYERLFWQQLSQLTAVDEIKWPEDITIEAHDPSWEYCFHGERYFMYCATPAHSNRKSRHFDTMMLAITPRWVLQAFNKSEVRAKKIKDSIRKRLKNYDAIDVHRDLNRYGAADNYEWKQYFLRDEDTGLTRCPFHRQLKCIR</sequence>